<proteinExistence type="predicted"/>
<feature type="region of interest" description="Disordered" evidence="1">
    <location>
        <begin position="40"/>
        <end position="59"/>
    </location>
</feature>
<dbReference type="EMBL" id="FLUQ01000002">
    <property type="protein sequence ID" value="SBW03572.1"/>
    <property type="molecule type" value="Genomic_DNA"/>
</dbReference>
<accession>A0A212JW03</accession>
<gene>
    <name evidence="2" type="ORF">KL86DPRO_20166</name>
</gene>
<reference evidence="2" key="1">
    <citation type="submission" date="2016-04" db="EMBL/GenBank/DDBJ databases">
        <authorList>
            <person name="Evans L.H."/>
            <person name="Alamgir A."/>
            <person name="Owens N."/>
            <person name="Weber N.D."/>
            <person name="Virtaneva K."/>
            <person name="Barbian K."/>
            <person name="Babar A."/>
            <person name="Rosenke K."/>
        </authorList>
    </citation>
    <scope>NUCLEOTIDE SEQUENCE</scope>
    <source>
        <strain evidence="2">86</strain>
    </source>
</reference>
<name>A0A212JW03_9DELT</name>
<evidence type="ECO:0000313" key="2">
    <source>
        <dbReference type="EMBL" id="SBW03572.1"/>
    </source>
</evidence>
<protein>
    <submittedName>
        <fullName evidence="2">Uncharacterized protein</fullName>
    </submittedName>
</protein>
<evidence type="ECO:0000256" key="1">
    <source>
        <dbReference type="SAM" id="MobiDB-lite"/>
    </source>
</evidence>
<organism evidence="2">
    <name type="scientific">uncultured delta proteobacterium</name>
    <dbReference type="NCBI Taxonomy" id="34034"/>
    <lineage>
        <taxon>Bacteria</taxon>
        <taxon>Deltaproteobacteria</taxon>
        <taxon>environmental samples</taxon>
    </lineage>
</organism>
<sequence length="59" mass="6482">MLRIGATGSFCPLPSSGAFRAKLMYAQYYSLRPERAFLGREQKSSCSTNPQSCAAMESK</sequence>
<dbReference type="AlphaFoldDB" id="A0A212JW03"/>